<dbReference type="AlphaFoldDB" id="A0A9P7ABP8"/>
<comment type="caution">
    <text evidence="1">The sequence shown here is derived from an EMBL/GenBank/DDBJ whole genome shotgun (WGS) entry which is preliminary data.</text>
</comment>
<dbReference type="Pfam" id="PF18758">
    <property type="entry name" value="KDZ"/>
    <property type="match status" value="1"/>
</dbReference>
<dbReference type="Proteomes" id="UP000719766">
    <property type="component" value="Unassembled WGS sequence"/>
</dbReference>
<dbReference type="RefSeq" id="XP_041152596.1">
    <property type="nucleotide sequence ID" value="XM_041298923.1"/>
</dbReference>
<name>A0A9P7ABP8_9AGAM</name>
<proteinExistence type="predicted"/>
<protein>
    <submittedName>
        <fullName evidence="1">Uncharacterized protein</fullName>
    </submittedName>
</protein>
<evidence type="ECO:0000313" key="1">
    <source>
        <dbReference type="EMBL" id="KAG1785111.1"/>
    </source>
</evidence>
<organism evidence="1 2">
    <name type="scientific">Suillus plorans</name>
    <dbReference type="NCBI Taxonomy" id="116603"/>
    <lineage>
        <taxon>Eukaryota</taxon>
        <taxon>Fungi</taxon>
        <taxon>Dikarya</taxon>
        <taxon>Basidiomycota</taxon>
        <taxon>Agaricomycotina</taxon>
        <taxon>Agaricomycetes</taxon>
        <taxon>Agaricomycetidae</taxon>
        <taxon>Boletales</taxon>
        <taxon>Suillineae</taxon>
        <taxon>Suillaceae</taxon>
        <taxon>Suillus</taxon>
    </lineage>
</organism>
<reference evidence="1" key="1">
    <citation type="journal article" date="2020" name="New Phytol.">
        <title>Comparative genomics reveals dynamic genome evolution in host specialist ectomycorrhizal fungi.</title>
        <authorList>
            <person name="Lofgren L.A."/>
            <person name="Nguyen N.H."/>
            <person name="Vilgalys R."/>
            <person name="Ruytinx J."/>
            <person name="Liao H.L."/>
            <person name="Branco S."/>
            <person name="Kuo A."/>
            <person name="LaButti K."/>
            <person name="Lipzen A."/>
            <person name="Andreopoulos W."/>
            <person name="Pangilinan J."/>
            <person name="Riley R."/>
            <person name="Hundley H."/>
            <person name="Na H."/>
            <person name="Barry K."/>
            <person name="Grigoriev I.V."/>
            <person name="Stajich J.E."/>
            <person name="Kennedy P.G."/>
        </authorList>
    </citation>
    <scope>NUCLEOTIDE SEQUENCE</scope>
    <source>
        <strain evidence="1">S12</strain>
    </source>
</reference>
<dbReference type="GeneID" id="64592687"/>
<gene>
    <name evidence="1" type="ORF">HD556DRAFT_1250398</name>
</gene>
<sequence length="203" mass="23313">MIFKSAKYPLATINKLLDVFGDNQAIGSDIGCSLSKTVTASSIRDKAFDRKLSLSVNAFHGHAHNRKCQLQYHPMYLRGFGLEDLETCEHIFASLNAAACLIHHASHFHYGQFLDLHFDQWDMDKYLELSHFIFNNYKQVVTLIDDFTKELNAYRLSFPDQAMDFETWVTEELTYLESVASEPARDALAVDYVEALEKLNTYQ</sequence>
<dbReference type="InterPro" id="IPR040521">
    <property type="entry name" value="KDZ"/>
</dbReference>
<accession>A0A9P7ABP8</accession>
<keyword evidence="2" id="KW-1185">Reference proteome</keyword>
<evidence type="ECO:0000313" key="2">
    <source>
        <dbReference type="Proteomes" id="UP000719766"/>
    </source>
</evidence>
<dbReference type="PANTHER" id="PTHR33096:SF1">
    <property type="entry name" value="CXC1-LIKE CYSTEINE CLUSTER ASSOCIATED WITH KDZ TRANSPOSASES DOMAIN-CONTAINING PROTEIN"/>
    <property type="match status" value="1"/>
</dbReference>
<dbReference type="EMBL" id="JABBWE010000118">
    <property type="protein sequence ID" value="KAG1785111.1"/>
    <property type="molecule type" value="Genomic_DNA"/>
</dbReference>
<dbReference type="OrthoDB" id="2505969at2759"/>
<dbReference type="PANTHER" id="PTHR33096">
    <property type="entry name" value="CXC2 DOMAIN-CONTAINING PROTEIN"/>
    <property type="match status" value="1"/>
</dbReference>